<dbReference type="GO" id="GO:0005737">
    <property type="term" value="C:cytoplasm"/>
    <property type="evidence" value="ECO:0007669"/>
    <property type="project" value="UniProtKB-SubCell"/>
</dbReference>
<organism evidence="5 6">
    <name type="scientific">Psychromicrobium silvestre</name>
    <dbReference type="NCBI Taxonomy" id="1645614"/>
    <lineage>
        <taxon>Bacteria</taxon>
        <taxon>Bacillati</taxon>
        <taxon>Actinomycetota</taxon>
        <taxon>Actinomycetes</taxon>
        <taxon>Micrococcales</taxon>
        <taxon>Micrococcaceae</taxon>
        <taxon>Psychromicrobium</taxon>
    </lineage>
</organism>
<comment type="caution">
    <text evidence="5">The sequence shown here is derived from an EMBL/GenBank/DDBJ whole genome shotgun (WGS) entry which is preliminary data.</text>
</comment>
<evidence type="ECO:0000259" key="4">
    <source>
        <dbReference type="Pfam" id="PF00561"/>
    </source>
</evidence>
<dbReference type="PANTHER" id="PTHR32268:SF11">
    <property type="entry name" value="HOMOSERINE O-ACETYLTRANSFERASE"/>
    <property type="match status" value="1"/>
</dbReference>
<accession>A0A7Y9S5I4</accession>
<dbReference type="InterPro" id="IPR008220">
    <property type="entry name" value="HAT_MetX-like"/>
</dbReference>
<feature type="active site" description="Nucleophile" evidence="2 3">
    <location>
        <position position="161"/>
    </location>
</feature>
<feature type="binding site" evidence="2">
    <location>
        <position position="363"/>
    </location>
    <ligand>
        <name>substrate</name>
    </ligand>
</feature>
<dbReference type="Gene3D" id="3.40.50.1820">
    <property type="entry name" value="alpha/beta hydrolase"/>
    <property type="match status" value="1"/>
</dbReference>
<dbReference type="GO" id="GO:0009086">
    <property type="term" value="P:methionine biosynthetic process"/>
    <property type="evidence" value="ECO:0007669"/>
    <property type="project" value="UniProtKB-UniRule"/>
</dbReference>
<keyword evidence="2" id="KW-0028">Amino-acid biosynthesis</keyword>
<evidence type="ECO:0000313" key="5">
    <source>
        <dbReference type="EMBL" id="NYE94939.1"/>
    </source>
</evidence>
<proteinExistence type="inferred from homology"/>
<dbReference type="GO" id="GO:0004414">
    <property type="term" value="F:homoserine O-acetyltransferase activity"/>
    <property type="evidence" value="ECO:0007669"/>
    <property type="project" value="UniProtKB-UniRule"/>
</dbReference>
<name>A0A7Y9S5I4_9MICC</name>
<dbReference type="EC" id="2.3.1.31" evidence="2"/>
<dbReference type="InterPro" id="IPR029058">
    <property type="entry name" value="AB_hydrolase_fold"/>
</dbReference>
<feature type="binding site" evidence="2">
    <location>
        <position position="230"/>
    </location>
    <ligand>
        <name>substrate</name>
    </ligand>
</feature>
<dbReference type="Pfam" id="PF00561">
    <property type="entry name" value="Abhydrolase_1"/>
    <property type="match status" value="1"/>
</dbReference>
<comment type="subunit">
    <text evidence="2">Homodimer.</text>
</comment>
<dbReference type="NCBIfam" id="NF001209">
    <property type="entry name" value="PRK00175.1"/>
    <property type="match status" value="1"/>
</dbReference>
<keyword evidence="6" id="KW-1185">Reference proteome</keyword>
<reference evidence="5 6" key="1">
    <citation type="submission" date="2020-07" db="EMBL/GenBank/DDBJ databases">
        <title>Sequencing the genomes of 1000 actinobacteria strains.</title>
        <authorList>
            <person name="Klenk H.-P."/>
        </authorList>
    </citation>
    <scope>NUCLEOTIDE SEQUENCE [LARGE SCALE GENOMIC DNA]</scope>
    <source>
        <strain evidence="5 6">DSM 102047</strain>
    </source>
</reference>
<keyword evidence="2" id="KW-0486">Methionine biosynthesis</keyword>
<comment type="pathway">
    <text evidence="2">Amino-acid biosynthesis; L-methionine biosynthesis via de novo pathway; O-acetyl-L-homoserine from L-homoserine: step 1/1.</text>
</comment>
<dbReference type="EMBL" id="JACBYQ010000001">
    <property type="protein sequence ID" value="NYE94939.1"/>
    <property type="molecule type" value="Genomic_DNA"/>
</dbReference>
<keyword evidence="2 5" id="KW-0012">Acyltransferase</keyword>
<evidence type="ECO:0000256" key="1">
    <source>
        <dbReference type="ARBA" id="ARBA00022679"/>
    </source>
</evidence>
<comment type="similarity">
    <text evidence="2">Belongs to the AB hydrolase superfamily. MetX family.</text>
</comment>
<dbReference type="SUPFAM" id="SSF53474">
    <property type="entry name" value="alpha/beta-Hydrolases"/>
    <property type="match status" value="1"/>
</dbReference>
<sequence>MTVSEVRVDPSAHQEVRQGAAAGLRHQPIGELVLETGVAIPEVVLGYESWGQLNADASNAVLVQHALTGSSHAVQADSAEPGWWDGLVGPGKAIDTDELFVVCINMVGGCYGSTGPSSLAPDGEPWGSRFPYLTLRDSVRAEARLADALGISQWRAVIGGSMGGARALEWAVTFPDRVGTAVVIAACAASSAEQIALAQAQVLAIRQDPDYRGGDYYSEAAPISGLGLARRIAHISYRSETELADRFGRTAQPGEHPVSAERSTEAWRQRYQVESYLDHKAAKLAQIFDANSYVTLTEALMSHDVGRGRGGLAEALAAAAGVRFVLAAVTTDRLYLPAQTLELAEAMPQSTEVHWIESDIGHDGFLTETAQIGALLEAEGL</sequence>
<feature type="active site" evidence="2 3">
    <location>
        <position position="332"/>
    </location>
</feature>
<dbReference type="GO" id="GO:0009092">
    <property type="term" value="P:homoserine metabolic process"/>
    <property type="evidence" value="ECO:0007669"/>
    <property type="project" value="TreeGrafter"/>
</dbReference>
<dbReference type="InterPro" id="IPR000073">
    <property type="entry name" value="AB_hydrolase_1"/>
</dbReference>
<dbReference type="AlphaFoldDB" id="A0A7Y9S5I4"/>
<evidence type="ECO:0000256" key="2">
    <source>
        <dbReference type="HAMAP-Rule" id="MF_00296"/>
    </source>
</evidence>
<comment type="catalytic activity">
    <reaction evidence="2">
        <text>L-homoserine + acetyl-CoA = O-acetyl-L-homoserine + CoA</text>
        <dbReference type="Rhea" id="RHEA:13701"/>
        <dbReference type="ChEBI" id="CHEBI:57287"/>
        <dbReference type="ChEBI" id="CHEBI:57288"/>
        <dbReference type="ChEBI" id="CHEBI:57476"/>
        <dbReference type="ChEBI" id="CHEBI:57716"/>
        <dbReference type="EC" id="2.3.1.31"/>
    </reaction>
</comment>
<evidence type="ECO:0000313" key="6">
    <source>
        <dbReference type="Proteomes" id="UP000521748"/>
    </source>
</evidence>
<gene>
    <name evidence="2" type="primary">metXA</name>
    <name evidence="5" type="ORF">FHU41_001160</name>
</gene>
<dbReference type="PANTHER" id="PTHR32268">
    <property type="entry name" value="HOMOSERINE O-ACETYLTRANSFERASE"/>
    <property type="match status" value="1"/>
</dbReference>
<dbReference type="HAMAP" id="MF_00296">
    <property type="entry name" value="MetX_acyltransf"/>
    <property type="match status" value="1"/>
</dbReference>
<dbReference type="RefSeq" id="WP_179388648.1">
    <property type="nucleotide sequence ID" value="NZ_JACBYQ010000001.1"/>
</dbReference>
<comment type="subcellular location">
    <subcellularLocation>
        <location evidence="2">Cytoplasm</location>
    </subcellularLocation>
</comment>
<dbReference type="UniPathway" id="UPA00051">
    <property type="reaction ID" value="UER00074"/>
</dbReference>
<dbReference type="PIRSF" id="PIRSF000443">
    <property type="entry name" value="Homoser_Ac_trans"/>
    <property type="match status" value="1"/>
</dbReference>
<dbReference type="Gene3D" id="1.10.1740.110">
    <property type="match status" value="1"/>
</dbReference>
<feature type="active site" evidence="2 3">
    <location>
        <position position="362"/>
    </location>
</feature>
<comment type="function">
    <text evidence="2">Transfers an acetyl group from acetyl-CoA to L-homoserine, forming acetyl-L-homoserine.</text>
</comment>
<protein>
    <recommendedName>
        <fullName evidence="2">Homoserine O-acetyltransferase</fullName>
        <shortName evidence="2">HAT</shortName>
        <ecNumber evidence="2">2.3.1.31</ecNumber>
    </recommendedName>
    <alternativeName>
        <fullName evidence="2">Homoserine transacetylase</fullName>
        <shortName evidence="2">HTA</shortName>
    </alternativeName>
</protein>
<keyword evidence="2" id="KW-0963">Cytoplasm</keyword>
<feature type="domain" description="AB hydrolase-1" evidence="4">
    <location>
        <begin position="59"/>
        <end position="368"/>
    </location>
</feature>
<keyword evidence="1 2" id="KW-0808">Transferase</keyword>
<dbReference type="Proteomes" id="UP000521748">
    <property type="component" value="Unassembled WGS sequence"/>
</dbReference>
<comment type="caution">
    <text evidence="2">Lacks conserved residue(s) required for the propagation of feature annotation.</text>
</comment>
<evidence type="ECO:0000256" key="3">
    <source>
        <dbReference type="PIRSR" id="PIRSR000443-1"/>
    </source>
</evidence>
<dbReference type="NCBIfam" id="TIGR01392">
    <property type="entry name" value="homoserO_Ac_trn"/>
    <property type="match status" value="1"/>
</dbReference>